<organism evidence="2 3">
    <name type="scientific">Collybia nuda</name>
    <dbReference type="NCBI Taxonomy" id="64659"/>
    <lineage>
        <taxon>Eukaryota</taxon>
        <taxon>Fungi</taxon>
        <taxon>Dikarya</taxon>
        <taxon>Basidiomycota</taxon>
        <taxon>Agaricomycotina</taxon>
        <taxon>Agaricomycetes</taxon>
        <taxon>Agaricomycetidae</taxon>
        <taxon>Agaricales</taxon>
        <taxon>Tricholomatineae</taxon>
        <taxon>Clitocybaceae</taxon>
        <taxon>Collybia</taxon>
    </lineage>
</organism>
<dbReference type="InterPro" id="IPR035923">
    <property type="entry name" value="TT1751-like_sf"/>
</dbReference>
<feature type="signal peptide" evidence="1">
    <location>
        <begin position="1"/>
        <end position="22"/>
    </location>
</feature>
<dbReference type="OrthoDB" id="5190258at2759"/>
<comment type="caution">
    <text evidence="2">The sequence shown here is derived from an EMBL/GenBank/DDBJ whole genome shotgun (WGS) entry which is preliminary data.</text>
</comment>
<proteinExistence type="predicted"/>
<dbReference type="SUPFAM" id="SSF103247">
    <property type="entry name" value="TT1751-like"/>
    <property type="match status" value="1"/>
</dbReference>
<feature type="chain" id="PRO_5040243782" description="DUF302 domain-containing protein" evidence="1">
    <location>
        <begin position="23"/>
        <end position="201"/>
    </location>
</feature>
<dbReference type="AlphaFoldDB" id="A0A9P5YHU0"/>
<dbReference type="Proteomes" id="UP000807353">
    <property type="component" value="Unassembled WGS sequence"/>
</dbReference>
<accession>A0A9P5YHU0</accession>
<evidence type="ECO:0000313" key="2">
    <source>
        <dbReference type="EMBL" id="KAF9468941.1"/>
    </source>
</evidence>
<reference evidence="2" key="1">
    <citation type="submission" date="2020-11" db="EMBL/GenBank/DDBJ databases">
        <authorList>
            <consortium name="DOE Joint Genome Institute"/>
            <person name="Ahrendt S."/>
            <person name="Riley R."/>
            <person name="Andreopoulos W."/>
            <person name="Labutti K."/>
            <person name="Pangilinan J."/>
            <person name="Ruiz-Duenas F.J."/>
            <person name="Barrasa J.M."/>
            <person name="Sanchez-Garcia M."/>
            <person name="Camarero S."/>
            <person name="Miyauchi S."/>
            <person name="Serrano A."/>
            <person name="Linde D."/>
            <person name="Babiker R."/>
            <person name="Drula E."/>
            <person name="Ayuso-Fernandez I."/>
            <person name="Pacheco R."/>
            <person name="Padilla G."/>
            <person name="Ferreira P."/>
            <person name="Barriuso J."/>
            <person name="Kellner H."/>
            <person name="Castanera R."/>
            <person name="Alfaro M."/>
            <person name="Ramirez L."/>
            <person name="Pisabarro A.G."/>
            <person name="Kuo A."/>
            <person name="Tritt A."/>
            <person name="Lipzen A."/>
            <person name="He G."/>
            <person name="Yan M."/>
            <person name="Ng V."/>
            <person name="Cullen D."/>
            <person name="Martin F."/>
            <person name="Rosso M.-N."/>
            <person name="Henrissat B."/>
            <person name="Hibbett D."/>
            <person name="Martinez A.T."/>
            <person name="Grigoriev I.V."/>
        </authorList>
    </citation>
    <scope>NUCLEOTIDE SEQUENCE</scope>
    <source>
        <strain evidence="2">CBS 247.69</strain>
    </source>
</reference>
<keyword evidence="3" id="KW-1185">Reference proteome</keyword>
<protein>
    <recommendedName>
        <fullName evidence="4">DUF302 domain-containing protein</fullName>
    </recommendedName>
</protein>
<name>A0A9P5YHU0_9AGAR</name>
<evidence type="ECO:0000313" key="3">
    <source>
        <dbReference type="Proteomes" id="UP000807353"/>
    </source>
</evidence>
<keyword evidence="1" id="KW-0732">Signal</keyword>
<gene>
    <name evidence="2" type="ORF">BDZ94DRAFT_1231936</name>
</gene>
<dbReference type="Gene3D" id="3.30.310.70">
    <property type="entry name" value="TT1751-like domain"/>
    <property type="match status" value="1"/>
</dbReference>
<evidence type="ECO:0008006" key="4">
    <source>
        <dbReference type="Google" id="ProtNLM"/>
    </source>
</evidence>
<dbReference type="EMBL" id="MU150231">
    <property type="protein sequence ID" value="KAF9468941.1"/>
    <property type="molecule type" value="Genomic_DNA"/>
</dbReference>
<evidence type="ECO:0000256" key="1">
    <source>
        <dbReference type="SAM" id="SignalP"/>
    </source>
</evidence>
<sequence length="201" mass="22532">MFKQWLFSAALLASSIVAPTIAAATTKYHTVKTIRPFTAELVFYETNIPYDTVLGRLDAAINKTGSVNFLRDFHNSKTKEEQTTLISSIIQDRTFLLFLETNHKAWLDVYDPTTQHPKATVYTIGNPNFAANILPLDYTTGVNIPPRFLILETKNGGAKIVYQQFSKIFAPFNKNKELAGHTHDLDVNFGALFDNVTSTKV</sequence>